<dbReference type="Pfam" id="PF01797">
    <property type="entry name" value="Y1_Tnp"/>
    <property type="match status" value="1"/>
</dbReference>
<evidence type="ECO:0000259" key="1">
    <source>
        <dbReference type="SMART" id="SM01321"/>
    </source>
</evidence>
<name>A0A0G1TGH0_9BACT</name>
<accession>A0A0G1TGH0</accession>
<organism evidence="2 3">
    <name type="scientific">Berkelbacteria bacterium GW2011_GWA2_46_7</name>
    <dbReference type="NCBI Taxonomy" id="1618335"/>
    <lineage>
        <taxon>Bacteria</taxon>
        <taxon>Candidatus Berkelbacteria</taxon>
    </lineage>
</organism>
<dbReference type="AlphaFoldDB" id="A0A0G1TGH0"/>
<dbReference type="GO" id="GO:0003677">
    <property type="term" value="F:DNA binding"/>
    <property type="evidence" value="ECO:0007669"/>
    <property type="project" value="InterPro"/>
</dbReference>
<evidence type="ECO:0000313" key="2">
    <source>
        <dbReference type="EMBL" id="KKU44525.1"/>
    </source>
</evidence>
<dbReference type="PANTHER" id="PTHR34322">
    <property type="entry name" value="TRANSPOSASE, Y1_TNP DOMAIN-CONTAINING"/>
    <property type="match status" value="1"/>
</dbReference>
<gene>
    <name evidence="2" type="ORF">UX60_C0002G0008</name>
</gene>
<feature type="domain" description="Transposase IS200-like" evidence="1">
    <location>
        <begin position="13"/>
        <end position="155"/>
    </location>
</feature>
<dbReference type="PATRIC" id="fig|1618335.3.peg.35"/>
<dbReference type="SMART" id="SM01321">
    <property type="entry name" value="Y1_Tnp"/>
    <property type="match status" value="1"/>
</dbReference>
<dbReference type="GO" id="GO:0006313">
    <property type="term" value="P:DNA transposition"/>
    <property type="evidence" value="ECO:0007669"/>
    <property type="project" value="InterPro"/>
</dbReference>
<proteinExistence type="predicted"/>
<comment type="caution">
    <text evidence="2">The sequence shown here is derived from an EMBL/GenBank/DDBJ whole genome shotgun (WGS) entry which is preliminary data.</text>
</comment>
<dbReference type="InterPro" id="IPR036515">
    <property type="entry name" value="Transposase_17_sf"/>
</dbReference>
<reference evidence="2 3" key="1">
    <citation type="journal article" date="2015" name="Nature">
        <title>rRNA introns, odd ribosomes, and small enigmatic genomes across a large radiation of phyla.</title>
        <authorList>
            <person name="Brown C.T."/>
            <person name="Hug L.A."/>
            <person name="Thomas B.C."/>
            <person name="Sharon I."/>
            <person name="Castelle C.J."/>
            <person name="Singh A."/>
            <person name="Wilkins M.J."/>
            <person name="Williams K.H."/>
            <person name="Banfield J.F."/>
        </authorList>
    </citation>
    <scope>NUCLEOTIDE SEQUENCE [LARGE SCALE GENOMIC DNA]</scope>
</reference>
<protein>
    <recommendedName>
        <fullName evidence="1">Transposase IS200-like domain-containing protein</fullName>
    </recommendedName>
</protein>
<dbReference type="Proteomes" id="UP000034487">
    <property type="component" value="Unassembled WGS sequence"/>
</dbReference>
<sequence>MLNMVSIRKDIITTGEIYHIYSRSIAGFEIFRTPDSYERFIEGLNYYSSAPKNTKLSDYLGLSPESRIRIDNTPGTTAIVQLIAYCVMPTHIHLVLKQLVNSGVSSFMNILLNSFARYFNLSHNRHGPLWESRFKNVLIETDEQLLHLTRYVHLNPTSAGLVELPNEWNYSSYLEYLGERSSKGICNWEGILEIQPNNYQKFVNGRTSYQRSLSQIKHLLIENYTG</sequence>
<dbReference type="EMBL" id="LCMV01000002">
    <property type="protein sequence ID" value="KKU44525.1"/>
    <property type="molecule type" value="Genomic_DNA"/>
</dbReference>
<dbReference type="PANTHER" id="PTHR34322:SF2">
    <property type="entry name" value="TRANSPOSASE IS200-LIKE DOMAIN-CONTAINING PROTEIN"/>
    <property type="match status" value="1"/>
</dbReference>
<dbReference type="InterPro" id="IPR002686">
    <property type="entry name" value="Transposase_17"/>
</dbReference>
<dbReference type="GO" id="GO:0004803">
    <property type="term" value="F:transposase activity"/>
    <property type="evidence" value="ECO:0007669"/>
    <property type="project" value="InterPro"/>
</dbReference>
<dbReference type="Gene3D" id="3.30.70.1290">
    <property type="entry name" value="Transposase IS200-like"/>
    <property type="match status" value="1"/>
</dbReference>
<evidence type="ECO:0000313" key="3">
    <source>
        <dbReference type="Proteomes" id="UP000034487"/>
    </source>
</evidence>
<dbReference type="SUPFAM" id="SSF143422">
    <property type="entry name" value="Transposase IS200-like"/>
    <property type="match status" value="1"/>
</dbReference>